<evidence type="ECO:0000313" key="1">
    <source>
        <dbReference type="EMBL" id="CAI0406539.1"/>
    </source>
</evidence>
<dbReference type="AlphaFoldDB" id="A0AAV0J9K6"/>
<dbReference type="EMBL" id="CAMGYJ010000004">
    <property type="protein sequence ID" value="CAI0406539.1"/>
    <property type="molecule type" value="Genomic_DNA"/>
</dbReference>
<reference evidence="1" key="1">
    <citation type="submission" date="2022-08" db="EMBL/GenBank/DDBJ databases">
        <authorList>
            <person name="Gutierrez-Valencia J."/>
        </authorList>
    </citation>
    <scope>NUCLEOTIDE SEQUENCE</scope>
</reference>
<proteinExistence type="predicted"/>
<name>A0AAV0J9K6_9ROSI</name>
<sequence length="33" mass="3768">MEDSGLPKRRGGGWLPFGVFRVDRWRNHPPCSG</sequence>
<protein>
    <submittedName>
        <fullName evidence="1">Uncharacterized protein</fullName>
    </submittedName>
</protein>
<comment type="caution">
    <text evidence="1">The sequence shown here is derived from an EMBL/GenBank/DDBJ whole genome shotgun (WGS) entry which is preliminary data.</text>
</comment>
<organism evidence="1 2">
    <name type="scientific">Linum tenue</name>
    <dbReference type="NCBI Taxonomy" id="586396"/>
    <lineage>
        <taxon>Eukaryota</taxon>
        <taxon>Viridiplantae</taxon>
        <taxon>Streptophyta</taxon>
        <taxon>Embryophyta</taxon>
        <taxon>Tracheophyta</taxon>
        <taxon>Spermatophyta</taxon>
        <taxon>Magnoliopsida</taxon>
        <taxon>eudicotyledons</taxon>
        <taxon>Gunneridae</taxon>
        <taxon>Pentapetalae</taxon>
        <taxon>rosids</taxon>
        <taxon>fabids</taxon>
        <taxon>Malpighiales</taxon>
        <taxon>Linaceae</taxon>
        <taxon>Linum</taxon>
    </lineage>
</organism>
<gene>
    <name evidence="1" type="ORF">LITE_LOCUS13245</name>
</gene>
<evidence type="ECO:0000313" key="2">
    <source>
        <dbReference type="Proteomes" id="UP001154282"/>
    </source>
</evidence>
<accession>A0AAV0J9K6</accession>
<dbReference type="Proteomes" id="UP001154282">
    <property type="component" value="Unassembled WGS sequence"/>
</dbReference>
<keyword evidence="2" id="KW-1185">Reference proteome</keyword>